<keyword evidence="3" id="KW-1185">Reference proteome</keyword>
<proteinExistence type="predicted"/>
<comment type="caution">
    <text evidence="2">The sequence shown here is derived from an EMBL/GenBank/DDBJ whole genome shotgun (WGS) entry which is preliminary data.</text>
</comment>
<reference evidence="2 3" key="1">
    <citation type="submission" date="2019-09" db="EMBL/GenBank/DDBJ databases">
        <title>Chitinophaga ginsengihumi sp. nov., isolated from soil of ginseng rhizosphere.</title>
        <authorList>
            <person name="Lee J."/>
        </authorList>
    </citation>
    <scope>NUCLEOTIDE SEQUENCE [LARGE SCALE GENOMIC DNA]</scope>
    <source>
        <strain evidence="2 3">BN140078</strain>
    </source>
</reference>
<keyword evidence="1" id="KW-1133">Transmembrane helix</keyword>
<keyword evidence="1" id="KW-0472">Membrane</keyword>
<protein>
    <submittedName>
        <fullName evidence="2">Uncharacterized protein</fullName>
    </submittedName>
</protein>
<evidence type="ECO:0000313" key="2">
    <source>
        <dbReference type="EMBL" id="KAA2238682.1"/>
    </source>
</evidence>
<dbReference type="EMBL" id="VUOC01000004">
    <property type="protein sequence ID" value="KAA2238682.1"/>
    <property type="molecule type" value="Genomic_DNA"/>
</dbReference>
<feature type="transmembrane region" description="Helical" evidence="1">
    <location>
        <begin position="20"/>
        <end position="40"/>
    </location>
</feature>
<accession>A0A5B2VK65</accession>
<dbReference type="RefSeq" id="WP_149839861.1">
    <property type="nucleotide sequence ID" value="NZ_VUOC01000004.1"/>
</dbReference>
<keyword evidence="1" id="KW-0812">Transmembrane</keyword>
<evidence type="ECO:0000256" key="1">
    <source>
        <dbReference type="SAM" id="Phobius"/>
    </source>
</evidence>
<name>A0A5B2VK65_9BACT</name>
<evidence type="ECO:0000313" key="3">
    <source>
        <dbReference type="Proteomes" id="UP000324611"/>
    </source>
</evidence>
<gene>
    <name evidence="2" type="ORF">F0L74_20910</name>
</gene>
<dbReference type="AlphaFoldDB" id="A0A5B2VK65"/>
<reference evidence="2 3" key="2">
    <citation type="submission" date="2019-09" db="EMBL/GenBank/DDBJ databases">
        <authorList>
            <person name="Jin C."/>
        </authorList>
    </citation>
    <scope>NUCLEOTIDE SEQUENCE [LARGE SCALE GENOMIC DNA]</scope>
    <source>
        <strain evidence="2 3">BN140078</strain>
    </source>
</reference>
<sequence>MFASTYKYYARFKTECPRSSAASVVTVSQFGLVFLVLAILKRAMIWDIASYMPGKYVVVTGW</sequence>
<organism evidence="2 3">
    <name type="scientific">Chitinophaga agrisoli</name>
    <dbReference type="NCBI Taxonomy" id="2607653"/>
    <lineage>
        <taxon>Bacteria</taxon>
        <taxon>Pseudomonadati</taxon>
        <taxon>Bacteroidota</taxon>
        <taxon>Chitinophagia</taxon>
        <taxon>Chitinophagales</taxon>
        <taxon>Chitinophagaceae</taxon>
        <taxon>Chitinophaga</taxon>
    </lineage>
</organism>
<dbReference type="Proteomes" id="UP000324611">
    <property type="component" value="Unassembled WGS sequence"/>
</dbReference>